<dbReference type="OrthoDB" id="69656at2759"/>
<proteinExistence type="predicted"/>
<dbReference type="Gene3D" id="1.10.287.110">
    <property type="entry name" value="DnaJ domain"/>
    <property type="match status" value="1"/>
</dbReference>
<dbReference type="GO" id="GO:0006898">
    <property type="term" value="P:receptor-mediated endocytosis"/>
    <property type="evidence" value="ECO:0007669"/>
    <property type="project" value="TreeGrafter"/>
</dbReference>
<dbReference type="SUPFAM" id="SSF46565">
    <property type="entry name" value="Chaperone J-domain"/>
    <property type="match status" value="1"/>
</dbReference>
<dbReference type="AlphaFoldDB" id="A0A0C2MB67"/>
<evidence type="ECO:0000313" key="2">
    <source>
        <dbReference type="EMBL" id="KII64221.1"/>
    </source>
</evidence>
<comment type="caution">
    <text evidence="2">The sequence shown here is derived from an EMBL/GenBank/DDBJ whole genome shotgun (WGS) entry which is preliminary data.</text>
</comment>
<dbReference type="InterPro" id="IPR044978">
    <property type="entry name" value="GRV2/DNAJC13"/>
</dbReference>
<protein>
    <submittedName>
        <fullName evidence="2">DnaJ subfamily C member 13</fullName>
    </submittedName>
</protein>
<dbReference type="InterPro" id="IPR036869">
    <property type="entry name" value="J_dom_sf"/>
</dbReference>
<dbReference type="EMBL" id="JWZT01004386">
    <property type="protein sequence ID" value="KII64221.1"/>
    <property type="molecule type" value="Genomic_DNA"/>
</dbReference>
<dbReference type="GO" id="GO:0007032">
    <property type="term" value="P:endosome organization"/>
    <property type="evidence" value="ECO:0007669"/>
    <property type="project" value="InterPro"/>
</dbReference>
<dbReference type="GO" id="GO:0010008">
    <property type="term" value="C:endosome membrane"/>
    <property type="evidence" value="ECO:0007669"/>
    <property type="project" value="TreeGrafter"/>
</dbReference>
<dbReference type="Proteomes" id="UP000031668">
    <property type="component" value="Unassembled WGS sequence"/>
</dbReference>
<evidence type="ECO:0000259" key="1">
    <source>
        <dbReference type="PROSITE" id="PS50076"/>
    </source>
</evidence>
<dbReference type="GO" id="GO:2000641">
    <property type="term" value="P:regulation of early endosome to late endosome transport"/>
    <property type="evidence" value="ECO:0007669"/>
    <property type="project" value="InterPro"/>
</dbReference>
<dbReference type="PANTHER" id="PTHR36983">
    <property type="entry name" value="DNAJ HOMOLOG SUBFAMILY C MEMBER 13"/>
    <property type="match status" value="1"/>
</dbReference>
<dbReference type="PANTHER" id="PTHR36983:SF2">
    <property type="entry name" value="DNAJ HOMOLOG SUBFAMILY C MEMBER 13"/>
    <property type="match status" value="1"/>
</dbReference>
<name>A0A0C2MB67_THEKT</name>
<keyword evidence="3" id="KW-1185">Reference proteome</keyword>
<reference evidence="2 3" key="1">
    <citation type="journal article" date="2014" name="Genome Biol. Evol.">
        <title>The genome of the myxosporean Thelohanellus kitauei shows adaptations to nutrient acquisition within its fish host.</title>
        <authorList>
            <person name="Yang Y."/>
            <person name="Xiong J."/>
            <person name="Zhou Z."/>
            <person name="Huo F."/>
            <person name="Miao W."/>
            <person name="Ran C."/>
            <person name="Liu Y."/>
            <person name="Zhang J."/>
            <person name="Feng J."/>
            <person name="Wang M."/>
            <person name="Wang M."/>
            <person name="Wang L."/>
            <person name="Yao B."/>
        </authorList>
    </citation>
    <scope>NUCLEOTIDE SEQUENCE [LARGE SCALE GENOMIC DNA]</scope>
    <source>
        <strain evidence="2">Wuqing</strain>
    </source>
</reference>
<dbReference type="PROSITE" id="PS50076">
    <property type="entry name" value="DNAJ_2"/>
    <property type="match status" value="1"/>
</dbReference>
<evidence type="ECO:0000313" key="3">
    <source>
        <dbReference type="Proteomes" id="UP000031668"/>
    </source>
</evidence>
<dbReference type="CDD" id="cd06257">
    <property type="entry name" value="DnaJ"/>
    <property type="match status" value="1"/>
</dbReference>
<organism evidence="2 3">
    <name type="scientific">Thelohanellus kitauei</name>
    <name type="common">Myxosporean</name>
    <dbReference type="NCBI Taxonomy" id="669202"/>
    <lineage>
        <taxon>Eukaryota</taxon>
        <taxon>Metazoa</taxon>
        <taxon>Cnidaria</taxon>
        <taxon>Myxozoa</taxon>
        <taxon>Myxosporea</taxon>
        <taxon>Bivalvulida</taxon>
        <taxon>Platysporina</taxon>
        <taxon>Myxobolidae</taxon>
        <taxon>Thelohanellus</taxon>
    </lineage>
</organism>
<sequence>MYCPIPRIEYQELQGELFCRRYYLRHLCDTIKFPHWRIDEPLETLREILDAWQTEVNKKPSQNMTLESAYKILGLEPLEEFDMILVSHEQSVVRRAYLKLVTKYHPDKNPDGQVL</sequence>
<gene>
    <name evidence="2" type="ORF">RF11_02893</name>
</gene>
<dbReference type="InterPro" id="IPR001623">
    <property type="entry name" value="DnaJ_domain"/>
</dbReference>
<feature type="domain" description="J" evidence="1">
    <location>
        <begin position="68"/>
        <end position="115"/>
    </location>
</feature>
<accession>A0A0C2MB67</accession>